<evidence type="ECO:0000313" key="2">
    <source>
        <dbReference type="Proteomes" id="UP000753196"/>
    </source>
</evidence>
<sequence length="62" mass="6822">MWERIKHSLPVHVLLFTLAGIAVTGAVSMVRSALAVREEEAAARRRIADLAAQKVGLEERLN</sequence>
<evidence type="ECO:0000313" key="1">
    <source>
        <dbReference type="EMBL" id="MBI3631024.1"/>
    </source>
</evidence>
<dbReference type="Proteomes" id="UP000753196">
    <property type="component" value="Unassembled WGS sequence"/>
</dbReference>
<dbReference type="EMBL" id="JACQCR010000037">
    <property type="protein sequence ID" value="MBI3631024.1"/>
    <property type="molecule type" value="Genomic_DNA"/>
</dbReference>
<accession>A0A932QY76</accession>
<feature type="non-terminal residue" evidence="1">
    <location>
        <position position="62"/>
    </location>
</feature>
<comment type="caution">
    <text evidence="1">The sequence shown here is derived from an EMBL/GenBank/DDBJ whole genome shotgun (WGS) entry which is preliminary data.</text>
</comment>
<organism evidence="1 2">
    <name type="scientific">Candidatus Sungiibacteriota bacterium</name>
    <dbReference type="NCBI Taxonomy" id="2750080"/>
    <lineage>
        <taxon>Bacteria</taxon>
        <taxon>Candidatus Sungiibacteriota</taxon>
    </lineage>
</organism>
<proteinExistence type="predicted"/>
<dbReference type="AlphaFoldDB" id="A0A932QY76"/>
<protein>
    <submittedName>
        <fullName evidence="1">Uncharacterized protein</fullName>
    </submittedName>
</protein>
<name>A0A932QY76_9BACT</name>
<gene>
    <name evidence="1" type="ORF">HY221_01690</name>
</gene>
<reference evidence="1" key="1">
    <citation type="submission" date="2020-07" db="EMBL/GenBank/DDBJ databases">
        <title>Huge and variable diversity of episymbiotic CPR bacteria and DPANN archaea in groundwater ecosystems.</title>
        <authorList>
            <person name="He C.Y."/>
            <person name="Keren R."/>
            <person name="Whittaker M."/>
            <person name="Farag I.F."/>
            <person name="Doudna J."/>
            <person name="Cate J.H.D."/>
            <person name="Banfield J.F."/>
        </authorList>
    </citation>
    <scope>NUCLEOTIDE SEQUENCE</scope>
    <source>
        <strain evidence="1">NC_groundwater_973_Pr1_S-0.2um_54_13</strain>
    </source>
</reference>